<reference evidence="1" key="1">
    <citation type="submission" date="2020-11" db="EMBL/GenBank/DDBJ databases">
        <authorList>
            <person name="Tran Van P."/>
        </authorList>
    </citation>
    <scope>NUCLEOTIDE SEQUENCE</scope>
</reference>
<organism evidence="1">
    <name type="scientific">Timema cristinae</name>
    <name type="common">Walking stick</name>
    <dbReference type="NCBI Taxonomy" id="61476"/>
    <lineage>
        <taxon>Eukaryota</taxon>
        <taxon>Metazoa</taxon>
        <taxon>Ecdysozoa</taxon>
        <taxon>Arthropoda</taxon>
        <taxon>Hexapoda</taxon>
        <taxon>Insecta</taxon>
        <taxon>Pterygota</taxon>
        <taxon>Neoptera</taxon>
        <taxon>Polyneoptera</taxon>
        <taxon>Phasmatodea</taxon>
        <taxon>Timematodea</taxon>
        <taxon>Timematoidea</taxon>
        <taxon>Timematidae</taxon>
        <taxon>Timema</taxon>
    </lineage>
</organism>
<protein>
    <submittedName>
        <fullName evidence="1">Uncharacterized protein</fullName>
    </submittedName>
</protein>
<dbReference type="EMBL" id="OC320571">
    <property type="protein sequence ID" value="CAD7408400.1"/>
    <property type="molecule type" value="Genomic_DNA"/>
</dbReference>
<evidence type="ECO:0000313" key="1">
    <source>
        <dbReference type="EMBL" id="CAD7408400.1"/>
    </source>
</evidence>
<dbReference type="AlphaFoldDB" id="A0A7R9D5B5"/>
<proteinExistence type="predicted"/>
<name>A0A7R9D5B5_TIMCR</name>
<gene>
    <name evidence="1" type="ORF">TCEB3V08_LOCUS9500</name>
</gene>
<sequence>MDQSEVDFRIWLEAQRTDCFSESLVCSVMPGPQMICLHFKVAPPTFRPSARSGTMSTLQLIKCNNSKQIEGAVKICEANPILVSLAVGKIVSNCRQFDNCPRRRKPILEIRSTPDWINDTPRIFCDGYSSIDCIGHTTVLGVALWTGMPPLHYFRYKKYTGLDRKPTLRAQLVAQPRNRLNFVGQCSLIAYE</sequence>
<accession>A0A7R9D5B5</accession>